<dbReference type="NCBIfam" id="TIGR02917">
    <property type="entry name" value="PEP_TPR_lipo"/>
    <property type="match status" value="1"/>
</dbReference>
<evidence type="ECO:0000256" key="4">
    <source>
        <dbReference type="SAM" id="SignalP"/>
    </source>
</evidence>
<organism evidence="5 6">
    <name type="scientific">Roseateles koreensis</name>
    <dbReference type="NCBI Taxonomy" id="2987526"/>
    <lineage>
        <taxon>Bacteria</taxon>
        <taxon>Pseudomonadati</taxon>
        <taxon>Pseudomonadota</taxon>
        <taxon>Betaproteobacteria</taxon>
        <taxon>Burkholderiales</taxon>
        <taxon>Sphaerotilaceae</taxon>
        <taxon>Roseateles</taxon>
    </lineage>
</organism>
<dbReference type="PANTHER" id="PTHR45586:SF1">
    <property type="entry name" value="LIPOPOLYSACCHARIDE ASSEMBLY PROTEIN B"/>
    <property type="match status" value="1"/>
</dbReference>
<proteinExistence type="predicted"/>
<dbReference type="InterPro" id="IPR014266">
    <property type="entry name" value="PEP-CTERM_TPR_PrsT"/>
</dbReference>
<evidence type="ECO:0000256" key="2">
    <source>
        <dbReference type="ARBA" id="ARBA00022803"/>
    </source>
</evidence>
<feature type="signal peptide" evidence="4">
    <location>
        <begin position="1"/>
        <end position="27"/>
    </location>
</feature>
<dbReference type="EMBL" id="JAQQXS010000020">
    <property type="protein sequence ID" value="MDC8787101.1"/>
    <property type="molecule type" value="Genomic_DNA"/>
</dbReference>
<dbReference type="Gene3D" id="1.25.40.10">
    <property type="entry name" value="Tetratricopeptide repeat domain"/>
    <property type="match status" value="5"/>
</dbReference>
<keyword evidence="4" id="KW-0732">Signal</keyword>
<evidence type="ECO:0000313" key="6">
    <source>
        <dbReference type="Proteomes" id="UP001219862"/>
    </source>
</evidence>
<dbReference type="SUPFAM" id="SSF48452">
    <property type="entry name" value="TPR-like"/>
    <property type="match status" value="4"/>
</dbReference>
<keyword evidence="6" id="KW-1185">Reference proteome</keyword>
<feature type="repeat" description="TPR" evidence="3">
    <location>
        <begin position="482"/>
        <end position="515"/>
    </location>
</feature>
<dbReference type="Proteomes" id="UP001219862">
    <property type="component" value="Unassembled WGS sequence"/>
</dbReference>
<dbReference type="InterPro" id="IPR019734">
    <property type="entry name" value="TPR_rpt"/>
</dbReference>
<dbReference type="Pfam" id="PF14559">
    <property type="entry name" value="TPR_19"/>
    <property type="match status" value="2"/>
</dbReference>
<reference evidence="5 6" key="1">
    <citation type="submission" date="2022-10" db="EMBL/GenBank/DDBJ databases">
        <title>paucibacter sp. hw8 Genome sequencing.</title>
        <authorList>
            <person name="Park S."/>
        </authorList>
    </citation>
    <scope>NUCLEOTIDE SEQUENCE [LARGE SCALE GENOMIC DNA]</scope>
    <source>
        <strain evidence="6">hw8</strain>
    </source>
</reference>
<feature type="chain" id="PRO_5045407467" evidence="4">
    <location>
        <begin position="28"/>
        <end position="936"/>
    </location>
</feature>
<evidence type="ECO:0000313" key="5">
    <source>
        <dbReference type="EMBL" id="MDC8787101.1"/>
    </source>
</evidence>
<dbReference type="PANTHER" id="PTHR45586">
    <property type="entry name" value="TPR REPEAT-CONTAINING PROTEIN PA4667"/>
    <property type="match status" value="1"/>
</dbReference>
<dbReference type="Pfam" id="PF13432">
    <property type="entry name" value="TPR_16"/>
    <property type="match status" value="4"/>
</dbReference>
<comment type="caution">
    <text evidence="5">The sequence shown here is derived from an EMBL/GenBank/DDBJ whole genome shotgun (WGS) entry which is preliminary data.</text>
</comment>
<dbReference type="InterPro" id="IPR011990">
    <property type="entry name" value="TPR-like_helical_dom_sf"/>
</dbReference>
<keyword evidence="1" id="KW-0677">Repeat</keyword>
<name>A0ABT5KZ57_9BURK</name>
<dbReference type="PROSITE" id="PS50293">
    <property type="entry name" value="TPR_REGION"/>
    <property type="match status" value="1"/>
</dbReference>
<accession>A0ABT5KZ57</accession>
<keyword evidence="2 3" id="KW-0802">TPR repeat</keyword>
<gene>
    <name evidence="5" type="primary">prsT</name>
    <name evidence="5" type="ORF">PRZ01_18065</name>
</gene>
<feature type="repeat" description="TPR" evidence="3">
    <location>
        <begin position="204"/>
        <end position="237"/>
    </location>
</feature>
<sequence length="936" mass="101631">MTRTLSSARPLRALTLSLLLACGLAQAASDKASKYYEDALTRFDRKDVAGAILQLKNALQIDKTLLPVQVLLGRAYLANSEPVAAEVAFTEALRLGVNRSEIVVPLAESLVAQGKPEQVLTQSRLNLTGLPAPVQFSLLLVRASAHSDLGDARSAIRAIEDARAIDSRSPASYISEVQVRVRAHQFPEALTAADAALRLGPDSAEAWYQKGSVLHLRPDMPAALTHYERALQLNPDHVEARLARAGILLDMNRLAEAGPEVEEVLRRSPDEPRAVYLRALLADRAGKPAESKAALHDVIDLIDPVPIEFIRYRPQLLLLNGLAHFGLDEPSKAKPYLEFFCRNQANSPATKLLAQIYLLEPSVEKAVSLLEGYLKAQPGDGQAMVLLASAYMNQGRHAKASALMQQALRSKDSPEFRTALGLSLMREGQTSGAQTELEKAFKRDPKQTQAAAALVNVYLRTDQASKAVTVANTLVEQQANNPSFLNLQGLAKSQANDLPGARQAYERALKADPSLMSAKLGLARLDIAAQAFDAARSRLTALLKENERNIDALMEMTHLELRQGQIDAARRWLTKAVDYAGPKEFRPGFALIDLNLRTRNPGAAVDLAQQMLAKSPEDVPMLIAYSRAKLANGDPQGSRSTLVNASRRADYDPAVLTEIAGLQMLAGDAAGAGYSLEKALSSDAQYLPALSLMTRVDLAQGNPTKAEKRAQQVLQLSPKRAASYALIGDVAKSRGQLPAALEAARSAHQVEPSAATILRLMQAQSALGDSKAEVKTAEDWLRSHPKDLTILRALANTQARQGNLSVAKDSYERLLKQAPKDADALNNLAYVLMRQQDSTALKVAQQAQAAEPENAAYMDTLAWAHHLAGQDDRALQLLRDARLRAPQDPEIRYHLAAVLNKTGRRGEAKTEVDAALKISNRFESVADATKLQQALK</sequence>
<dbReference type="PROSITE" id="PS50005">
    <property type="entry name" value="TPR"/>
    <property type="match status" value="2"/>
</dbReference>
<dbReference type="InterPro" id="IPR051012">
    <property type="entry name" value="CellSynth/LPSAsmb/PSIAsmb"/>
</dbReference>
<dbReference type="SMART" id="SM00028">
    <property type="entry name" value="TPR"/>
    <property type="match status" value="14"/>
</dbReference>
<evidence type="ECO:0000256" key="1">
    <source>
        <dbReference type="ARBA" id="ARBA00022737"/>
    </source>
</evidence>
<dbReference type="RefSeq" id="WP_273598239.1">
    <property type="nucleotide sequence ID" value="NZ_JAQQXS010000020.1"/>
</dbReference>
<protein>
    <submittedName>
        <fullName evidence="5">PEP-CTERM system TPR-repeat protein PrsT</fullName>
    </submittedName>
</protein>
<evidence type="ECO:0000256" key="3">
    <source>
        <dbReference type="PROSITE-ProRule" id="PRU00339"/>
    </source>
</evidence>